<dbReference type="RefSeq" id="WP_253899382.1">
    <property type="nucleotide sequence ID" value="NZ_CALSBS010000064.1"/>
</dbReference>
<reference evidence="2" key="1">
    <citation type="submission" date="2022-05" db="EMBL/GenBank/DDBJ databases">
        <authorList>
            <person name="Blom J."/>
        </authorList>
    </citation>
    <scope>NUCLEOTIDE SEQUENCE</scope>
    <source>
        <strain evidence="2">Type strain: CPO20170097</strain>
    </source>
</reference>
<gene>
    <name evidence="2" type="ORF">FBBNIHIM_26160</name>
</gene>
<organism evidence="2 3">
    <name type="scientific">Pseudocitrobacter vendiensis</name>
    <dbReference type="NCBI Taxonomy" id="2488306"/>
    <lineage>
        <taxon>Bacteria</taxon>
        <taxon>Pseudomonadati</taxon>
        <taxon>Pseudomonadota</taxon>
        <taxon>Gammaproteobacteria</taxon>
        <taxon>Enterobacterales</taxon>
        <taxon>Enterobacteriaceae</taxon>
        <taxon>Pseudocitrobacter</taxon>
    </lineage>
</organism>
<evidence type="ECO:0000259" key="1">
    <source>
        <dbReference type="Pfam" id="PF03235"/>
    </source>
</evidence>
<name>A0ABN8TIC3_9ENTR</name>
<keyword evidence="3" id="KW-1185">Reference proteome</keyword>
<evidence type="ECO:0000313" key="2">
    <source>
        <dbReference type="EMBL" id="CAH6670593.1"/>
    </source>
</evidence>
<dbReference type="PANTHER" id="PTHR39639">
    <property type="entry name" value="CHROMOSOME 16, WHOLE GENOME SHOTGUN SEQUENCE"/>
    <property type="match status" value="1"/>
</dbReference>
<evidence type="ECO:0000313" key="3">
    <source>
        <dbReference type="Proteomes" id="UP001152651"/>
    </source>
</evidence>
<dbReference type="InterPro" id="IPR004919">
    <property type="entry name" value="GmrSD_N"/>
</dbReference>
<dbReference type="Proteomes" id="UP001152651">
    <property type="component" value="Unassembled WGS sequence"/>
</dbReference>
<protein>
    <submittedName>
        <fullName evidence="2">DUF262 domain-containing protein</fullName>
    </submittedName>
</protein>
<feature type="domain" description="GmrSD restriction endonucleases N-terminal" evidence="1">
    <location>
        <begin position="38"/>
        <end position="191"/>
    </location>
</feature>
<comment type="caution">
    <text evidence="2">The sequence shown here is derived from an EMBL/GenBank/DDBJ whole genome shotgun (WGS) entry which is preliminary data.</text>
</comment>
<proteinExistence type="predicted"/>
<dbReference type="PANTHER" id="PTHR39639:SF1">
    <property type="entry name" value="DUF262 DOMAIN-CONTAINING PROTEIN"/>
    <property type="match status" value="1"/>
</dbReference>
<dbReference type="EMBL" id="CALSBS010000064">
    <property type="protein sequence ID" value="CAH6670593.1"/>
    <property type="molecule type" value="Genomic_DNA"/>
</dbReference>
<dbReference type="Pfam" id="PF03235">
    <property type="entry name" value="GmrSD_N"/>
    <property type="match status" value="1"/>
</dbReference>
<sequence length="387" mass="45273">MKDDFFQNDDFDEEIPDNFSKAEEFSDLIVAPSDWTVETIYRQMQNNMDINPEFQRRSVWNQDYKSRFIESVFLGVPIPQVLLSSKKDNKNSFLVLDGKQRLLTIKEFIDGRLEDGKVFKLRKLRVLKDLEGKTWQEIEKDFSLSSLFLNQTLRTAVIRNWKSEETLYEIFYRLNSGSVKLSPMELRMSLHPGKFLSNVITWSEKQKNVQAMLGKNNVDSRMNDVEIIIRYIGFRHSEIPYKGNLKDFLDKVCIKYNEICDDDDGFIDNELKNIYEGFSKSIDKGMEVFGNDFCRKFTNGSYDSRFNRAVFDVLSYVLGHDEALKAVDKDEQGLKLAYEEACSFPEFIKSVESSTKNIEPTKHRFGIFIDCFNRRFNTKIDIPEVIA</sequence>
<accession>A0ABN8TIC3</accession>